<dbReference type="Pfam" id="PF00069">
    <property type="entry name" value="Pkinase"/>
    <property type="match status" value="1"/>
</dbReference>
<dbReference type="Gene3D" id="1.10.510.10">
    <property type="entry name" value="Transferase(Phosphotransferase) domain 1"/>
    <property type="match status" value="1"/>
</dbReference>
<dbReference type="PROSITE" id="PS00108">
    <property type="entry name" value="PROTEIN_KINASE_ST"/>
    <property type="match status" value="1"/>
</dbReference>
<dbReference type="InterPro" id="IPR008271">
    <property type="entry name" value="Ser/Thr_kinase_AS"/>
</dbReference>
<evidence type="ECO:0000259" key="1">
    <source>
        <dbReference type="PROSITE" id="PS50011"/>
    </source>
</evidence>
<dbReference type="AlphaFoldDB" id="A0A7V2T3H3"/>
<name>A0A7V2T3H3_LEUMU</name>
<sequence length="394" mass="44976">MSYSFVLIEQDDKMSQQVETIVARCFSFVYLKHIRSEFINPQDALEGDLDCSEHDIILLDCSVSLAKGVEQLQRIKRQTSKPSVLLFSDQEGIKQAALENNADSFFQFQGEWADLSAKIEALLNLRNHLSKFPFQLNDWCLLEVLHNSKNSAVYKAIHRDGKLAAIKRYKYKLSCLDEDFIEQFLSDLDNFSKIKTPRLVQIYDSGISDHVLYQIMELMTQGSLRESLNSYKRLPLPHALTWFFEIVYALHIVHEAGLLHRDLKTANIMLRDDGSLALNDYGIATSLLVKAGFMSEDEIQCTPYYISPERALDEPSGVTSDIYSLGIIFYELLMGEKPYNGSTEMELLMQHVMAPIPILPEEYAGYQSLLNKMLAKNENLRLQRVIDVGSYLSG</sequence>
<dbReference type="SMART" id="SM00220">
    <property type="entry name" value="S_TKc"/>
    <property type="match status" value="1"/>
</dbReference>
<dbReference type="GO" id="GO:0004674">
    <property type="term" value="F:protein serine/threonine kinase activity"/>
    <property type="evidence" value="ECO:0007669"/>
    <property type="project" value="UniProtKB-KW"/>
</dbReference>
<dbReference type="InterPro" id="IPR011006">
    <property type="entry name" value="CheY-like_superfamily"/>
</dbReference>
<keyword evidence="2" id="KW-0418">Kinase</keyword>
<dbReference type="SUPFAM" id="SSF56112">
    <property type="entry name" value="Protein kinase-like (PK-like)"/>
    <property type="match status" value="1"/>
</dbReference>
<keyword evidence="2" id="KW-0723">Serine/threonine-protein kinase</keyword>
<organism evidence="2">
    <name type="scientific">Leucothrix mucor</name>
    <dbReference type="NCBI Taxonomy" id="45248"/>
    <lineage>
        <taxon>Bacteria</taxon>
        <taxon>Pseudomonadati</taxon>
        <taxon>Pseudomonadota</taxon>
        <taxon>Gammaproteobacteria</taxon>
        <taxon>Thiotrichales</taxon>
        <taxon>Thiotrichaceae</taxon>
        <taxon>Leucothrix</taxon>
    </lineage>
</organism>
<dbReference type="CDD" id="cd14014">
    <property type="entry name" value="STKc_PknB_like"/>
    <property type="match status" value="1"/>
</dbReference>
<dbReference type="GO" id="GO:0005524">
    <property type="term" value="F:ATP binding"/>
    <property type="evidence" value="ECO:0007669"/>
    <property type="project" value="InterPro"/>
</dbReference>
<dbReference type="GO" id="GO:0005737">
    <property type="term" value="C:cytoplasm"/>
    <property type="evidence" value="ECO:0007669"/>
    <property type="project" value="TreeGrafter"/>
</dbReference>
<dbReference type="InterPro" id="IPR000719">
    <property type="entry name" value="Prot_kinase_dom"/>
</dbReference>
<dbReference type="InterPro" id="IPR011009">
    <property type="entry name" value="Kinase-like_dom_sf"/>
</dbReference>
<reference evidence="2" key="1">
    <citation type="journal article" date="2020" name="mSystems">
        <title>Genome- and Community-Level Interaction Insights into Carbon Utilization and Element Cycling Functions of Hydrothermarchaeota in Hydrothermal Sediment.</title>
        <authorList>
            <person name="Zhou Z."/>
            <person name="Liu Y."/>
            <person name="Xu W."/>
            <person name="Pan J."/>
            <person name="Luo Z.H."/>
            <person name="Li M."/>
        </authorList>
    </citation>
    <scope>NUCLEOTIDE SEQUENCE [LARGE SCALE GENOMIC DNA]</scope>
    <source>
        <strain evidence="2">HyVt-493</strain>
    </source>
</reference>
<gene>
    <name evidence="2" type="ORF">ENJ51_07860</name>
</gene>
<proteinExistence type="predicted"/>
<protein>
    <submittedName>
        <fullName evidence="2">Serine/threonine protein kinase</fullName>
    </submittedName>
</protein>
<keyword evidence="2" id="KW-0808">Transferase</keyword>
<dbReference type="EMBL" id="DRMS01000294">
    <property type="protein sequence ID" value="HFC92713.1"/>
    <property type="molecule type" value="Genomic_DNA"/>
</dbReference>
<dbReference type="Proteomes" id="UP000885750">
    <property type="component" value="Unassembled WGS sequence"/>
</dbReference>
<dbReference type="PROSITE" id="PS50011">
    <property type="entry name" value="PROTEIN_KINASE_DOM"/>
    <property type="match status" value="1"/>
</dbReference>
<accession>A0A7V2T3H3</accession>
<dbReference type="Gene3D" id="3.40.50.2300">
    <property type="match status" value="1"/>
</dbReference>
<dbReference type="SUPFAM" id="SSF52172">
    <property type="entry name" value="CheY-like"/>
    <property type="match status" value="1"/>
</dbReference>
<evidence type="ECO:0000313" key="2">
    <source>
        <dbReference type="EMBL" id="HFC92713.1"/>
    </source>
</evidence>
<feature type="domain" description="Protein kinase" evidence="1">
    <location>
        <begin position="139"/>
        <end position="392"/>
    </location>
</feature>
<dbReference type="PANTHER" id="PTHR24361">
    <property type="entry name" value="MITOGEN-ACTIVATED KINASE KINASE KINASE"/>
    <property type="match status" value="1"/>
</dbReference>
<comment type="caution">
    <text evidence="2">The sequence shown here is derived from an EMBL/GenBank/DDBJ whole genome shotgun (WGS) entry which is preliminary data.</text>
</comment>
<dbReference type="InterPro" id="IPR053235">
    <property type="entry name" value="Ser_Thr_kinase"/>
</dbReference>